<keyword evidence="1" id="KW-0812">Transmembrane</keyword>
<protein>
    <submittedName>
        <fullName evidence="2">Uncharacterized protein</fullName>
    </submittedName>
</protein>
<gene>
    <name evidence="2" type="ORF">E4K67_18480</name>
</gene>
<dbReference type="RefSeq" id="WP_135549328.1">
    <property type="nucleotide sequence ID" value="NZ_SPQQ01000006.1"/>
</dbReference>
<keyword evidence="1" id="KW-0472">Membrane</keyword>
<dbReference type="EMBL" id="SPQQ01000006">
    <property type="protein sequence ID" value="TGE37063.1"/>
    <property type="molecule type" value="Genomic_DNA"/>
</dbReference>
<reference evidence="2 3" key="1">
    <citation type="submission" date="2019-03" db="EMBL/GenBank/DDBJ databases">
        <title>Draft Genome Sequence of Desulfosporosinus fructosivorans Strain 63.6F, Isolated from Marine Sediment in the Baltic Sea.</title>
        <authorList>
            <person name="Hausmann B."/>
            <person name="Vandieken V."/>
            <person name="Pjevac P."/>
            <person name="Schreck K."/>
            <person name="Herbold C.W."/>
            <person name="Loy A."/>
        </authorList>
    </citation>
    <scope>NUCLEOTIDE SEQUENCE [LARGE SCALE GENOMIC DNA]</scope>
    <source>
        <strain evidence="2 3">63.6F</strain>
    </source>
</reference>
<name>A0A4Z0R4G7_9FIRM</name>
<dbReference type="Proteomes" id="UP000298460">
    <property type="component" value="Unassembled WGS sequence"/>
</dbReference>
<dbReference type="AlphaFoldDB" id="A0A4Z0R4G7"/>
<evidence type="ECO:0000313" key="3">
    <source>
        <dbReference type="Proteomes" id="UP000298460"/>
    </source>
</evidence>
<accession>A0A4Z0R4G7</accession>
<sequence>MSEITFAIITWIPLIALEVAVILAFGGLYLKLSQKPYKKALLGATFALSIPAIFGLIYFIMGTIGF</sequence>
<feature type="transmembrane region" description="Helical" evidence="1">
    <location>
        <begin position="6"/>
        <end position="29"/>
    </location>
</feature>
<feature type="transmembrane region" description="Helical" evidence="1">
    <location>
        <begin position="41"/>
        <end position="61"/>
    </location>
</feature>
<evidence type="ECO:0000256" key="1">
    <source>
        <dbReference type="SAM" id="Phobius"/>
    </source>
</evidence>
<comment type="caution">
    <text evidence="2">The sequence shown here is derived from an EMBL/GenBank/DDBJ whole genome shotgun (WGS) entry which is preliminary data.</text>
</comment>
<keyword evidence="3" id="KW-1185">Reference proteome</keyword>
<evidence type="ECO:0000313" key="2">
    <source>
        <dbReference type="EMBL" id="TGE37063.1"/>
    </source>
</evidence>
<proteinExistence type="predicted"/>
<organism evidence="2 3">
    <name type="scientific">Desulfosporosinus fructosivorans</name>
    <dbReference type="NCBI Taxonomy" id="2018669"/>
    <lineage>
        <taxon>Bacteria</taxon>
        <taxon>Bacillati</taxon>
        <taxon>Bacillota</taxon>
        <taxon>Clostridia</taxon>
        <taxon>Eubacteriales</taxon>
        <taxon>Desulfitobacteriaceae</taxon>
        <taxon>Desulfosporosinus</taxon>
    </lineage>
</organism>
<keyword evidence="1" id="KW-1133">Transmembrane helix</keyword>